<dbReference type="PROSITE" id="PS00107">
    <property type="entry name" value="PROTEIN_KINASE_ATP"/>
    <property type="match status" value="1"/>
</dbReference>
<reference evidence="13" key="2">
    <citation type="journal article" name="BMC Genomics">
        <title>New genome assemblies reveal patterns of domestication and adaptation across Brettanomyces (Dekkera) species.</title>
        <authorList>
            <person name="Roach M.J."/>
            <person name="Borneman A.R."/>
        </authorList>
    </citation>
    <scope>NUCLEOTIDE SEQUENCE</scope>
    <source>
        <strain evidence="13">UCD 2041</strain>
    </source>
</reference>
<dbReference type="GO" id="GO:0004674">
    <property type="term" value="F:protein serine/threonine kinase activity"/>
    <property type="evidence" value="ECO:0007669"/>
    <property type="project" value="UniProtKB-KW"/>
</dbReference>
<feature type="compositionally biased region" description="Low complexity" evidence="11">
    <location>
        <begin position="226"/>
        <end position="239"/>
    </location>
</feature>
<dbReference type="AlphaFoldDB" id="A0A871R9G0"/>
<feature type="region of interest" description="Disordered" evidence="11">
    <location>
        <begin position="735"/>
        <end position="767"/>
    </location>
</feature>
<dbReference type="KEGG" id="bbrx:BRETT_001829"/>
<feature type="compositionally biased region" description="Basic and acidic residues" evidence="11">
    <location>
        <begin position="45"/>
        <end position="54"/>
    </location>
</feature>
<dbReference type="GO" id="GO:0005737">
    <property type="term" value="C:cytoplasm"/>
    <property type="evidence" value="ECO:0007669"/>
    <property type="project" value="UniProtKB-ARBA"/>
</dbReference>
<evidence type="ECO:0000256" key="5">
    <source>
        <dbReference type="ARBA" id="ARBA00022777"/>
    </source>
</evidence>
<dbReference type="GO" id="GO:0032991">
    <property type="term" value="C:protein-containing complex"/>
    <property type="evidence" value="ECO:0007669"/>
    <property type="project" value="UniProtKB-ARBA"/>
</dbReference>
<dbReference type="SUPFAM" id="SSF56112">
    <property type="entry name" value="Protein kinase-like (PK-like)"/>
    <property type="match status" value="1"/>
</dbReference>
<gene>
    <name evidence="13" type="ORF">BRETT_001829</name>
</gene>
<evidence type="ECO:0000256" key="7">
    <source>
        <dbReference type="ARBA" id="ARBA00038035"/>
    </source>
</evidence>
<feature type="compositionally biased region" description="Basic and acidic residues" evidence="11">
    <location>
        <begin position="90"/>
        <end position="99"/>
    </location>
</feature>
<feature type="compositionally biased region" description="Polar residues" evidence="11">
    <location>
        <begin position="376"/>
        <end position="388"/>
    </location>
</feature>
<dbReference type="EMBL" id="CP063132">
    <property type="protein sequence ID" value="QOU18760.1"/>
    <property type="molecule type" value="Genomic_DNA"/>
</dbReference>
<dbReference type="GO" id="GO:0004708">
    <property type="term" value="F:MAP kinase kinase activity"/>
    <property type="evidence" value="ECO:0007669"/>
    <property type="project" value="UniProtKB-EC"/>
</dbReference>
<dbReference type="FunFam" id="3.30.200.20:FF:000341">
    <property type="entry name" value="MAP kinase kinase PBS2"/>
    <property type="match status" value="1"/>
</dbReference>
<feature type="compositionally biased region" description="Acidic residues" evidence="11">
    <location>
        <begin position="118"/>
        <end position="128"/>
    </location>
</feature>
<evidence type="ECO:0000256" key="6">
    <source>
        <dbReference type="ARBA" id="ARBA00022840"/>
    </source>
</evidence>
<dbReference type="PROSITE" id="PS00108">
    <property type="entry name" value="PROTEIN_KINASE_ST"/>
    <property type="match status" value="1"/>
</dbReference>
<dbReference type="Pfam" id="PF00069">
    <property type="entry name" value="Pkinase"/>
    <property type="match status" value="1"/>
</dbReference>
<keyword evidence="1" id="KW-0723">Serine/threonine-protein kinase</keyword>
<dbReference type="EC" id="2.7.12.2" evidence="8"/>
<feature type="compositionally biased region" description="Basic and acidic residues" evidence="11">
    <location>
        <begin position="198"/>
        <end position="212"/>
    </location>
</feature>
<organism evidence="13 14">
    <name type="scientific">Dekkera bruxellensis</name>
    <name type="common">Brettanomyces custersii</name>
    <dbReference type="NCBI Taxonomy" id="5007"/>
    <lineage>
        <taxon>Eukaryota</taxon>
        <taxon>Fungi</taxon>
        <taxon>Dikarya</taxon>
        <taxon>Ascomycota</taxon>
        <taxon>Saccharomycotina</taxon>
        <taxon>Pichiomycetes</taxon>
        <taxon>Pichiales</taxon>
        <taxon>Pichiaceae</taxon>
        <taxon>Brettanomyces</taxon>
    </lineage>
</organism>
<evidence type="ECO:0000313" key="13">
    <source>
        <dbReference type="EMBL" id="QOU18760.1"/>
    </source>
</evidence>
<dbReference type="InterPro" id="IPR011009">
    <property type="entry name" value="Kinase-like_dom_sf"/>
</dbReference>
<protein>
    <recommendedName>
        <fullName evidence="8">mitogen-activated protein kinase kinase</fullName>
        <ecNumber evidence="8">2.7.12.2</ecNumber>
    </recommendedName>
</protein>
<dbReference type="InterPro" id="IPR000719">
    <property type="entry name" value="Prot_kinase_dom"/>
</dbReference>
<dbReference type="PANTHER" id="PTHR48013">
    <property type="entry name" value="DUAL SPECIFICITY MITOGEN-ACTIVATED PROTEIN KINASE KINASE 5-RELATED"/>
    <property type="match status" value="1"/>
</dbReference>
<evidence type="ECO:0000256" key="1">
    <source>
        <dbReference type="ARBA" id="ARBA00022527"/>
    </source>
</evidence>
<dbReference type="PROSITE" id="PS50011">
    <property type="entry name" value="PROTEIN_KINASE_DOM"/>
    <property type="match status" value="1"/>
</dbReference>
<dbReference type="GO" id="GO:0030447">
    <property type="term" value="P:filamentous growth"/>
    <property type="evidence" value="ECO:0007669"/>
    <property type="project" value="UniProtKB-ARBA"/>
</dbReference>
<feature type="compositionally biased region" description="Low complexity" evidence="11">
    <location>
        <begin position="1"/>
        <end position="17"/>
    </location>
</feature>
<evidence type="ECO:0000256" key="9">
    <source>
        <dbReference type="ARBA" id="ARBA00049014"/>
    </source>
</evidence>
<dbReference type="OrthoDB" id="10252354at2759"/>
<evidence type="ECO:0000256" key="10">
    <source>
        <dbReference type="PROSITE-ProRule" id="PRU10141"/>
    </source>
</evidence>
<evidence type="ECO:0000259" key="12">
    <source>
        <dbReference type="PROSITE" id="PS50011"/>
    </source>
</evidence>
<evidence type="ECO:0000313" key="14">
    <source>
        <dbReference type="Proteomes" id="UP000663131"/>
    </source>
</evidence>
<feature type="compositionally biased region" description="Low complexity" evidence="11">
    <location>
        <begin position="320"/>
        <end position="334"/>
    </location>
</feature>
<accession>A0A871R9G0</accession>
<keyword evidence="5" id="KW-0418">Kinase</keyword>
<feature type="region of interest" description="Disordered" evidence="11">
    <location>
        <begin position="1"/>
        <end position="334"/>
    </location>
</feature>
<dbReference type="Proteomes" id="UP000663131">
    <property type="component" value="Chromosome 4"/>
</dbReference>
<dbReference type="InterPro" id="IPR008271">
    <property type="entry name" value="Ser/Thr_kinase_AS"/>
</dbReference>
<feature type="compositionally biased region" description="Polar residues" evidence="11">
    <location>
        <begin position="169"/>
        <end position="197"/>
    </location>
</feature>
<reference evidence="13" key="1">
    <citation type="submission" date="2020-10" db="EMBL/GenBank/DDBJ databases">
        <authorList>
            <person name="Palmer J.M."/>
        </authorList>
    </citation>
    <scope>NUCLEOTIDE SEQUENCE</scope>
    <source>
        <strain evidence="13">UCD 2041</strain>
    </source>
</reference>
<evidence type="ECO:0000256" key="3">
    <source>
        <dbReference type="ARBA" id="ARBA00022679"/>
    </source>
</evidence>
<dbReference type="GO" id="GO:0071474">
    <property type="term" value="P:cellular hyperosmotic response"/>
    <property type="evidence" value="ECO:0007669"/>
    <property type="project" value="TreeGrafter"/>
</dbReference>
<evidence type="ECO:0000256" key="8">
    <source>
        <dbReference type="ARBA" id="ARBA00038999"/>
    </source>
</evidence>
<feature type="compositionally biased region" description="Basic and acidic residues" evidence="11">
    <location>
        <begin position="307"/>
        <end position="318"/>
    </location>
</feature>
<evidence type="ECO:0000256" key="11">
    <source>
        <dbReference type="SAM" id="MobiDB-lite"/>
    </source>
</evidence>
<keyword evidence="2" id="KW-0597">Phosphoprotein</keyword>
<keyword evidence="4 10" id="KW-0547">Nucleotide-binding</keyword>
<feature type="binding site" evidence="10">
    <location>
        <position position="487"/>
    </location>
    <ligand>
        <name>ATP</name>
        <dbReference type="ChEBI" id="CHEBI:30616"/>
    </ligand>
</feature>
<keyword evidence="3" id="KW-0808">Transferase</keyword>
<dbReference type="PANTHER" id="PTHR48013:SF25">
    <property type="entry name" value="MAP KINASE KINASE PBS2"/>
    <property type="match status" value="1"/>
</dbReference>
<feature type="compositionally biased region" description="Polar residues" evidence="11">
    <location>
        <begin position="272"/>
        <end position="282"/>
    </location>
</feature>
<feature type="compositionally biased region" description="Low complexity" evidence="11">
    <location>
        <begin position="293"/>
        <end position="306"/>
    </location>
</feature>
<dbReference type="RefSeq" id="XP_041135253.1">
    <property type="nucleotide sequence ID" value="XM_041280370.1"/>
</dbReference>
<dbReference type="Gene3D" id="1.10.510.10">
    <property type="entry name" value="Transferase(Phosphotransferase) domain 1"/>
    <property type="match status" value="1"/>
</dbReference>
<feature type="compositionally biased region" description="Low complexity" evidence="11">
    <location>
        <begin position="108"/>
        <end position="117"/>
    </location>
</feature>
<dbReference type="Gene3D" id="3.30.200.20">
    <property type="entry name" value="Phosphorylase Kinase, domain 1"/>
    <property type="match status" value="1"/>
</dbReference>
<dbReference type="SMART" id="SM00220">
    <property type="entry name" value="S_TKc"/>
    <property type="match status" value="1"/>
</dbReference>
<dbReference type="GeneID" id="64573753"/>
<sequence length="767" mass="84494">MSHNHSSSQNSKSTGSSLPHRQHSVRNMNPNVQAKLVAFQTQRRQRMEEQHRYQSESYDDSPPVSSAANTMSRNSSLLRSPYGSASKTNSQRDSDHLVDSKSPSLTGSTFDSCSFTDSDSDSCLDSDSCENSNLDPASDSDSRITQRPAMRLRRASQANHTPAIGSVGLFTSNPRNRSLSSPLMVSNPQMFSPSLMENKQKASKSECRDRFGRLRTGLDSVKHSRTACSSSSTPSSGSSRPKRSLSERRGMKLDLSSLHLTTVKDGKGIGSAPTTKTDNGVSFSPRLRFANFNSNDNDNDGNNGDGTNDKGDNNDKGRSNNRNNINNSNTKGISTTSSNIIASLGLNLDSGLRTMPAVPNMALTPDANEDFRRSSTAESLNSQDSLKTPDSCKQLWNPVEQVAEDDDVQYQPQGLFAPFAKYVDIKSGSLNFAGKASVHAKGIDFSNGSSFRISMDDLEILGELGRGNYGLVSKVLHKPTGVIMAMKEVRLELDDSKFRQILMELEVLHNCDSNCIVEFYGAFFVEGAVYMCMEYMQGGSLDRIYDGGVPELQLRYITRQVVHGLKQLKDDHNIIHRDVKPTNILVNRQGEVKLCDFGVSGNLVASLAKTNIGCQSYMAPERIKAPAKGASTYSVQSDVWSLGLSILEIAMGRYPYPPETSANIFSQLSAIVEGEPPELPKKLFSKQGRQFVKRCLRKDPKTRPTYAQMLDDPWLTDFDVGLGQRKMAQLVAERLTKRSEKGTSSQNDRTPALHRVDLKFLGKKHKK</sequence>
<name>A0A871R9G0_DEKBR</name>
<comment type="catalytic activity">
    <reaction evidence="9">
        <text>L-seryl-[protein] + ATP = O-phospho-L-seryl-[protein] + ADP + H(+)</text>
        <dbReference type="Rhea" id="RHEA:17989"/>
        <dbReference type="Rhea" id="RHEA-COMP:9863"/>
        <dbReference type="Rhea" id="RHEA-COMP:11604"/>
        <dbReference type="ChEBI" id="CHEBI:15378"/>
        <dbReference type="ChEBI" id="CHEBI:29999"/>
        <dbReference type="ChEBI" id="CHEBI:30616"/>
        <dbReference type="ChEBI" id="CHEBI:83421"/>
        <dbReference type="ChEBI" id="CHEBI:456216"/>
        <dbReference type="EC" id="2.7.12.2"/>
    </reaction>
</comment>
<dbReference type="InterPro" id="IPR017441">
    <property type="entry name" value="Protein_kinase_ATP_BS"/>
</dbReference>
<proteinExistence type="inferred from homology"/>
<feature type="compositionally biased region" description="Polar residues" evidence="11">
    <location>
        <begin position="63"/>
        <end position="89"/>
    </location>
</feature>
<dbReference type="GO" id="GO:0005524">
    <property type="term" value="F:ATP binding"/>
    <property type="evidence" value="ECO:0007669"/>
    <property type="project" value="UniProtKB-UniRule"/>
</dbReference>
<comment type="similarity">
    <text evidence="7">Belongs to the protein kinase superfamily. STE Ser/Thr protein kinase family. MAP kinase kinase subfamily.</text>
</comment>
<feature type="domain" description="Protein kinase" evidence="12">
    <location>
        <begin position="458"/>
        <end position="715"/>
    </location>
</feature>
<evidence type="ECO:0000256" key="4">
    <source>
        <dbReference type="ARBA" id="ARBA00022741"/>
    </source>
</evidence>
<feature type="region of interest" description="Disordered" evidence="11">
    <location>
        <begin position="363"/>
        <end position="389"/>
    </location>
</feature>
<evidence type="ECO:0000256" key="2">
    <source>
        <dbReference type="ARBA" id="ARBA00022553"/>
    </source>
</evidence>
<dbReference type="GO" id="GO:0038066">
    <property type="term" value="P:p38MAPK cascade"/>
    <property type="evidence" value="ECO:0007669"/>
    <property type="project" value="UniProtKB-ARBA"/>
</dbReference>
<keyword evidence="6 10" id="KW-0067">ATP-binding</keyword>